<name>A0A3R7QBW8_PENVA</name>
<dbReference type="SMART" id="SM00320">
    <property type="entry name" value="WD40"/>
    <property type="match status" value="13"/>
</dbReference>
<dbReference type="SUPFAM" id="SSF50978">
    <property type="entry name" value="WD40 repeat-like"/>
    <property type="match status" value="3"/>
</dbReference>
<evidence type="ECO:0000313" key="7">
    <source>
        <dbReference type="EMBL" id="ROT74041.1"/>
    </source>
</evidence>
<protein>
    <submittedName>
        <fullName evidence="7">Putative echinoderm microtubule-associated protein-like 5 isoform X2</fullName>
    </submittedName>
</protein>
<dbReference type="InterPro" id="IPR055442">
    <property type="entry name" value="Beta-prop_EML-like_2nd"/>
</dbReference>
<comment type="caution">
    <text evidence="7">The sequence shown here is derived from an EMBL/GenBank/DDBJ whole genome shotgun (WGS) entry which is preliminary data.</text>
</comment>
<accession>A0A3R7QBW8</accession>
<dbReference type="GO" id="GO:0008017">
    <property type="term" value="F:microtubule binding"/>
    <property type="evidence" value="ECO:0007669"/>
    <property type="project" value="TreeGrafter"/>
</dbReference>
<feature type="compositionally biased region" description="Basic residues" evidence="4">
    <location>
        <begin position="966"/>
        <end position="975"/>
    </location>
</feature>
<dbReference type="Proteomes" id="UP000283509">
    <property type="component" value="Unassembled WGS sequence"/>
</dbReference>
<gene>
    <name evidence="7" type="ORF">C7M84_007475</name>
</gene>
<evidence type="ECO:0000256" key="4">
    <source>
        <dbReference type="SAM" id="MobiDB-lite"/>
    </source>
</evidence>
<dbReference type="Pfam" id="PF23414">
    <property type="entry name" value="Beta-prop_EML_2"/>
    <property type="match status" value="1"/>
</dbReference>
<dbReference type="Pfam" id="PF00400">
    <property type="entry name" value="WD40"/>
    <property type="match status" value="2"/>
</dbReference>
<evidence type="ECO:0000256" key="3">
    <source>
        <dbReference type="PROSITE-ProRule" id="PRU00221"/>
    </source>
</evidence>
<dbReference type="Pfam" id="PF23409">
    <property type="entry name" value="Beta-prop_EML"/>
    <property type="match status" value="1"/>
</dbReference>
<dbReference type="STRING" id="6689.A0A3R7QBW8"/>
<feature type="region of interest" description="Disordered" evidence="4">
    <location>
        <begin position="236"/>
        <end position="278"/>
    </location>
</feature>
<dbReference type="InterPro" id="IPR055439">
    <property type="entry name" value="Beta-prop_EML_1st"/>
</dbReference>
<sequence>MFGPTPSFTPPSPWQAVGPGGAPADDDGDDGRAGAAPRGAVPCERPQGGAPTRSNITHNGDSWLCGASNDNFGGRVGLESGYERTKVLSGASSFITHLDWSSDSLYIQVNTGDSQRLIYNVLEEAIVDESSIPSVGWSTWTGVLGPQVAGLWHNFVGHSAHVTNVRWTNDSEYVVSVGGADHAVFLWRFRPSRKSSPRMDLVRLPSSVEDESDDDVLDTEDELEGIPELTLDLEEELAGSTRSSGRRSRRRTDDATPGVDVATDSTFAKRRAATDENEKANVAPIHALSVSHIFGYRAHECRNNAHWLKDGRVVYHVAAVGIVCDPQTLRQEHYLHHTDDILCLAVHPGGELVASGQIGNEATVHVWDAVDHRILSLLQGGHKRGVSAVDFSSDGERLASLGLDDYHTLVVWNWRKGYKLANARGHSDKVFGLRFSPSNSHRLITFGVKHVKVWNHVGGGLTHRQVSLGRKLKQETALCSAVGGGEGSEEWWVVGMSSGTVLIIRDLKVERVVKAHKAPMYAILVTNENIWTAGQGGYVCKWDREFTKCLKVFPVSDHFLAETAAVAFTSAQPGLRSLSAAPGTNSPILVATQHAELLLMDEEGQLNIIVQGHGKGEVWGLDTHPQLMEAVTVGDDNTLRRWGLEENLALGSVSLRKAARCVHFHPSAMFVALGYLDGSVALYLYPSLEKHGGAQHRSEGISEVKFSPDGRFLAVGSHECLVDLYVVDTDGDTVSKEGTGLRRVGVCRGASSWITHLTWHKDSRLIQANTGAGEQLFFEAPHGNRQLIPDATSRFLDWSTPLTCVLDETVEGIWAKSMDLTDINAIATANDLPLVVTACDDGGLVRLFRYPCRGGFKKHRQYKGHSAHVTNVRWTYDDSKIVTTGGADTAVIVWHVRKVEFTEDQNDEQKDGEESMMKLPAHAFSDLPEEEITMTDLEAAGLEATAVLTPSTGVHDSAKDSIGKKGGPKRAPRTAKGIKKHLERLRSIPTLTADDKTVFYCNECVVGKLELEGGEITSQGIGYKEHETHITTLAISKTEPVMVATAQLAVESEEGAAADTEAALIHVWRPLDGANVGVLRGGLESVVTSLSFSPSGRFLASLADASVVHIFSWMKGAHIASTELKVGMATSLMHSGEATLAALTPRAILFLDLVGNSLVTTRGQAPPDFLPDGAAFNGLGVSPSGRVYVGTSDGSVVEWTGRVATRYVSPPDDPPTLVPVRLAIAAGQGVIFTACRLESAVVVRCYTTDTPKLTFFSDSLIEAPSEDWIPTSARLGAEILILGARMKQPFIVLDLKSGKFTTIEYG</sequence>
<dbReference type="Gene3D" id="2.130.10.10">
    <property type="entry name" value="YVTN repeat-like/Quinoprotein amine dehydrogenase"/>
    <property type="match status" value="4"/>
</dbReference>
<reference evidence="7 8" key="2">
    <citation type="submission" date="2019-01" db="EMBL/GenBank/DDBJ databases">
        <title>The decoding of complex shrimp genome reveals the adaptation for benthos swimmer, frequently molting mechanism and breeding impact on genome.</title>
        <authorList>
            <person name="Sun Y."/>
            <person name="Gao Y."/>
            <person name="Yu Y."/>
        </authorList>
    </citation>
    <scope>NUCLEOTIDE SEQUENCE [LARGE SCALE GENOMIC DNA]</scope>
    <source>
        <tissue evidence="7">Muscle</tissue>
    </source>
</reference>
<evidence type="ECO:0000259" key="5">
    <source>
        <dbReference type="Pfam" id="PF23409"/>
    </source>
</evidence>
<feature type="domain" description="EML-like first beta-propeller" evidence="5">
    <location>
        <begin position="331"/>
        <end position="559"/>
    </location>
</feature>
<dbReference type="OrthoDB" id="6337112at2759"/>
<dbReference type="InterPro" id="IPR001680">
    <property type="entry name" value="WD40_rpt"/>
</dbReference>
<keyword evidence="2" id="KW-0677">Repeat</keyword>
<keyword evidence="8" id="KW-1185">Reference proteome</keyword>
<evidence type="ECO:0000259" key="6">
    <source>
        <dbReference type="Pfam" id="PF23414"/>
    </source>
</evidence>
<dbReference type="InterPro" id="IPR005108">
    <property type="entry name" value="HELP"/>
</dbReference>
<feature type="region of interest" description="Disordered" evidence="4">
    <location>
        <begin position="952"/>
        <end position="975"/>
    </location>
</feature>
<dbReference type="InterPro" id="IPR015943">
    <property type="entry name" value="WD40/YVTN_repeat-like_dom_sf"/>
</dbReference>
<dbReference type="PROSITE" id="PS50294">
    <property type="entry name" value="WD_REPEATS_REGION"/>
    <property type="match status" value="1"/>
</dbReference>
<reference evidence="7 8" key="1">
    <citation type="submission" date="2018-04" db="EMBL/GenBank/DDBJ databases">
        <authorList>
            <person name="Zhang X."/>
            <person name="Yuan J."/>
            <person name="Li F."/>
            <person name="Xiang J."/>
        </authorList>
    </citation>
    <scope>NUCLEOTIDE SEQUENCE [LARGE SCALE GENOMIC DNA]</scope>
    <source>
        <tissue evidence="7">Muscle</tissue>
    </source>
</reference>
<dbReference type="PANTHER" id="PTHR13720:SF33">
    <property type="entry name" value="HELP DOMAIN-CONTAINING PROTEIN"/>
    <property type="match status" value="1"/>
</dbReference>
<keyword evidence="1 3" id="KW-0853">WD repeat</keyword>
<dbReference type="PANTHER" id="PTHR13720">
    <property type="entry name" value="WD-40 REPEAT PROTEIN"/>
    <property type="match status" value="1"/>
</dbReference>
<dbReference type="PROSITE" id="PS50082">
    <property type="entry name" value="WD_REPEATS_2"/>
    <property type="match status" value="2"/>
</dbReference>
<evidence type="ECO:0000256" key="2">
    <source>
        <dbReference type="ARBA" id="ARBA00022737"/>
    </source>
</evidence>
<dbReference type="EMBL" id="QCYY01001949">
    <property type="protein sequence ID" value="ROT74041.1"/>
    <property type="molecule type" value="Genomic_DNA"/>
</dbReference>
<feature type="domain" description="EML-like second beta-propeller" evidence="6">
    <location>
        <begin position="618"/>
        <end position="896"/>
    </location>
</feature>
<dbReference type="InterPro" id="IPR050630">
    <property type="entry name" value="WD_repeat_EMAP"/>
</dbReference>
<dbReference type="FunFam" id="2.130.10.10:FF:000320">
    <property type="entry name" value="echinoderm microtubule-associated protein-like 6"/>
    <property type="match status" value="1"/>
</dbReference>
<dbReference type="InterPro" id="IPR036322">
    <property type="entry name" value="WD40_repeat_dom_sf"/>
</dbReference>
<feature type="region of interest" description="Disordered" evidence="4">
    <location>
        <begin position="1"/>
        <end position="57"/>
    </location>
</feature>
<organism evidence="7 8">
    <name type="scientific">Penaeus vannamei</name>
    <name type="common">Whiteleg shrimp</name>
    <name type="synonym">Litopenaeus vannamei</name>
    <dbReference type="NCBI Taxonomy" id="6689"/>
    <lineage>
        <taxon>Eukaryota</taxon>
        <taxon>Metazoa</taxon>
        <taxon>Ecdysozoa</taxon>
        <taxon>Arthropoda</taxon>
        <taxon>Crustacea</taxon>
        <taxon>Multicrustacea</taxon>
        <taxon>Malacostraca</taxon>
        <taxon>Eumalacostraca</taxon>
        <taxon>Eucarida</taxon>
        <taxon>Decapoda</taxon>
        <taxon>Dendrobranchiata</taxon>
        <taxon>Penaeoidea</taxon>
        <taxon>Penaeidae</taxon>
        <taxon>Penaeus</taxon>
    </lineage>
</organism>
<feature type="repeat" description="WD" evidence="3">
    <location>
        <begin position="862"/>
        <end position="904"/>
    </location>
</feature>
<feature type="repeat" description="WD" evidence="3">
    <location>
        <begin position="155"/>
        <end position="197"/>
    </location>
</feature>
<feature type="compositionally biased region" description="Low complexity" evidence="4">
    <location>
        <begin position="33"/>
        <end position="42"/>
    </location>
</feature>
<evidence type="ECO:0000256" key="1">
    <source>
        <dbReference type="ARBA" id="ARBA00022574"/>
    </source>
</evidence>
<dbReference type="Pfam" id="PF03451">
    <property type="entry name" value="HELP"/>
    <property type="match status" value="1"/>
</dbReference>
<proteinExistence type="predicted"/>
<evidence type="ECO:0000313" key="8">
    <source>
        <dbReference type="Proteomes" id="UP000283509"/>
    </source>
</evidence>